<protein>
    <submittedName>
        <fullName evidence="4">UDP-N-acetyl-alpha-D-glucosamine C6 dehydratase</fullName>
        <ecNumber evidence="4">4.2.1.135</ecNumber>
    </submittedName>
</protein>
<evidence type="ECO:0000313" key="5">
    <source>
        <dbReference type="Proteomes" id="UP001058273"/>
    </source>
</evidence>
<keyword evidence="2" id="KW-0812">Transmembrane</keyword>
<dbReference type="Pfam" id="PF02719">
    <property type="entry name" value="Polysacc_synt_2"/>
    <property type="match status" value="1"/>
</dbReference>
<dbReference type="EC" id="4.2.1.135" evidence="4"/>
<comment type="similarity">
    <text evidence="1">Belongs to the polysaccharide synthase family.</text>
</comment>
<feature type="transmembrane region" description="Helical" evidence="2">
    <location>
        <begin position="60"/>
        <end position="80"/>
    </location>
</feature>
<dbReference type="SUPFAM" id="SSF53335">
    <property type="entry name" value="S-adenosyl-L-methionine-dependent methyltransferases"/>
    <property type="match status" value="1"/>
</dbReference>
<dbReference type="Proteomes" id="UP001058273">
    <property type="component" value="Chromosome"/>
</dbReference>
<dbReference type="InterPro" id="IPR003869">
    <property type="entry name" value="Polysac_CapD-like"/>
</dbReference>
<dbReference type="InterPro" id="IPR029063">
    <property type="entry name" value="SAM-dependent_MTases_sf"/>
</dbReference>
<dbReference type="SUPFAM" id="SSF51735">
    <property type="entry name" value="NAD(P)-binding Rossmann-fold domains"/>
    <property type="match status" value="1"/>
</dbReference>
<keyword evidence="2" id="KW-1133">Transmembrane helix</keyword>
<keyword evidence="5" id="KW-1185">Reference proteome</keyword>
<dbReference type="CDD" id="cd05237">
    <property type="entry name" value="UDP_invert_4-6DH_SDR_e"/>
    <property type="match status" value="1"/>
</dbReference>
<feature type="transmembrane region" description="Helical" evidence="2">
    <location>
        <begin position="28"/>
        <end position="48"/>
    </location>
</feature>
<dbReference type="InterPro" id="IPR051203">
    <property type="entry name" value="Polysaccharide_Synthase-Rel"/>
</dbReference>
<keyword evidence="2" id="KW-0472">Membrane</keyword>
<name>A0ABY5P1V1_9ENTE</name>
<dbReference type="Pfam" id="PF13727">
    <property type="entry name" value="CoA_binding_3"/>
    <property type="match status" value="1"/>
</dbReference>
<gene>
    <name evidence="4" type="primary">pglF</name>
    <name evidence="4" type="ORF">G314FT_20700</name>
</gene>
<reference evidence="4" key="1">
    <citation type="submission" date="2022-08" db="EMBL/GenBank/DDBJ databases">
        <title>Genome sequence of Vagococcus luciliae DSM 112651.</title>
        <authorList>
            <person name="Juan G."/>
            <person name="Anja P."/>
            <person name="Rolf D."/>
            <person name="Kampfer P."/>
            <person name="Vilcinskas A."/>
        </authorList>
    </citation>
    <scope>NUCLEOTIDE SEQUENCE</scope>
    <source>
        <strain evidence="4">G314FT</strain>
    </source>
</reference>
<feature type="transmembrane region" description="Helical" evidence="2">
    <location>
        <begin position="92"/>
        <end position="114"/>
    </location>
</feature>
<dbReference type="EMBL" id="CP102451">
    <property type="protein sequence ID" value="UUV99901.1"/>
    <property type="molecule type" value="Genomic_DNA"/>
</dbReference>
<reference evidence="4" key="2">
    <citation type="submission" date="2022-08" db="EMBL/GenBank/DDBJ databases">
        <authorList>
            <person name="Poehlein A."/>
            <person name="Guzman J."/>
            <person name="Daniel R."/>
            <person name="Vilcinskas A."/>
        </authorList>
    </citation>
    <scope>NUCLEOTIDE SEQUENCE</scope>
    <source>
        <strain evidence="4">G314FT</strain>
    </source>
</reference>
<dbReference type="PANTHER" id="PTHR43318:SF1">
    <property type="entry name" value="POLYSACCHARIDE BIOSYNTHESIS PROTEIN EPSC-RELATED"/>
    <property type="match status" value="1"/>
</dbReference>
<dbReference type="PANTHER" id="PTHR43318">
    <property type="entry name" value="UDP-N-ACETYLGLUCOSAMINE 4,6-DEHYDRATASE"/>
    <property type="match status" value="1"/>
</dbReference>
<dbReference type="GO" id="GO:0016829">
    <property type="term" value="F:lyase activity"/>
    <property type="evidence" value="ECO:0007669"/>
    <property type="project" value="UniProtKB-KW"/>
</dbReference>
<evidence type="ECO:0000256" key="1">
    <source>
        <dbReference type="ARBA" id="ARBA00007430"/>
    </source>
</evidence>
<dbReference type="Gene3D" id="3.40.50.720">
    <property type="entry name" value="NAD(P)-binding Rossmann-like Domain"/>
    <property type="match status" value="2"/>
</dbReference>
<feature type="transmembrane region" description="Helical" evidence="2">
    <location>
        <begin position="120"/>
        <end position="141"/>
    </location>
</feature>
<organism evidence="4 5">
    <name type="scientific">Vagococcus luciliae</name>
    <dbReference type="NCBI Taxonomy" id="2920380"/>
    <lineage>
        <taxon>Bacteria</taxon>
        <taxon>Bacillati</taxon>
        <taxon>Bacillota</taxon>
        <taxon>Bacilli</taxon>
        <taxon>Lactobacillales</taxon>
        <taxon>Enterococcaceae</taxon>
        <taxon>Vagococcus</taxon>
    </lineage>
</organism>
<proteinExistence type="inferred from homology"/>
<dbReference type="InterPro" id="IPR036291">
    <property type="entry name" value="NAD(P)-bd_dom_sf"/>
</dbReference>
<evidence type="ECO:0000256" key="2">
    <source>
        <dbReference type="SAM" id="Phobius"/>
    </source>
</evidence>
<accession>A0ABY5P1V1</accession>
<sequence length="624" mass="69551">MYQQKNIGDFLKKVRVVIVVSRKVKMSILIGVDASIIILANIIVSFYTNFLYQIDDPVPLRVIGLHLVLYLLFGSVFKVFNRLTRYTSINAILSIFFAVSASSILEYIILGFYTSSSIEHLQILLAYFIVLLAITSSRVAWRLIVDYLNMYHYKGVKKCDNAFIIGAGDGGELLYNTVRYKSSQLGLNFKGFIDDDVNKKNTYLSGLKVVGSIDELPMLVKEYEVKVLTVAIPSMTATQYEHLLDVTRDLDVTINSIPSIEELAMGEVSVTKLREIDVVDLLGRDEVKLDMDSIKNQLANKTVLVTGAGGSIGSEICRQVMAFSPKKIVLLGHGENSIYLIEKELRQHYADKNTEIVPVIADVRDAKRIFDVMNTHKPFIVYHAAAHKHVPLMEYNPVEALKNNIYGTKHVAEAALANDVTSFVMVSTDKAVKPPNVMGATKRIAEMIVTGLNGKGTTKFSAVRFGNVLGSRGSVVPLFKEQVAKGGPVTVTDFRMTRYFMTIPEASRLVIQSGTLAKGGEIFILDMGEPVKIVDLAKKVIKLSGYTENEIQIIESGIRPGEKLYEELLVDKERSKEQVHEKIFVGNVNGFTYDEVMKKIEELPEDYTALAKELVLFANQSSEE</sequence>
<evidence type="ECO:0000313" key="4">
    <source>
        <dbReference type="EMBL" id="UUV99901.1"/>
    </source>
</evidence>
<feature type="domain" description="Polysaccharide biosynthesis protein CapD-like" evidence="3">
    <location>
        <begin position="303"/>
        <end position="585"/>
    </location>
</feature>
<evidence type="ECO:0000259" key="3">
    <source>
        <dbReference type="Pfam" id="PF02719"/>
    </source>
</evidence>
<keyword evidence="4" id="KW-0456">Lyase</keyword>